<feature type="binding site" evidence="6">
    <location>
        <position position="15"/>
    </location>
    <ligand>
        <name>Na(+)</name>
        <dbReference type="ChEBI" id="CHEBI:29101"/>
        <label>1</label>
    </ligand>
</feature>
<dbReference type="PANTHER" id="PTHR11616:SF241">
    <property type="entry name" value="SODIUM- AND CHLORIDE-DEPENDENT GLYCINE TRANSPORTER 2"/>
    <property type="match status" value="1"/>
</dbReference>
<name>A7T316_NEMVE</name>
<feature type="non-terminal residue" evidence="9">
    <location>
        <position position="87"/>
    </location>
</feature>
<feature type="transmembrane region" description="Helical" evidence="8">
    <location>
        <begin position="7"/>
        <end position="25"/>
    </location>
</feature>
<keyword evidence="3 7" id="KW-0812">Transmembrane</keyword>
<dbReference type="AlphaFoldDB" id="A7T316"/>
<evidence type="ECO:0000256" key="5">
    <source>
        <dbReference type="ARBA" id="ARBA00023136"/>
    </source>
</evidence>
<dbReference type="PROSITE" id="PS00610">
    <property type="entry name" value="NA_NEUROTRAN_SYMP_1"/>
    <property type="match status" value="1"/>
</dbReference>
<dbReference type="GO" id="GO:0016020">
    <property type="term" value="C:membrane"/>
    <property type="evidence" value="ECO:0007669"/>
    <property type="project" value="UniProtKB-SubCell"/>
</dbReference>
<evidence type="ECO:0000256" key="8">
    <source>
        <dbReference type="SAM" id="Phobius"/>
    </source>
</evidence>
<accession>A7T316</accession>
<dbReference type="eggNOG" id="KOG3659">
    <property type="taxonomic scope" value="Eukaryota"/>
</dbReference>
<reference evidence="9 10" key="1">
    <citation type="journal article" date="2007" name="Science">
        <title>Sea anemone genome reveals ancestral eumetazoan gene repertoire and genomic organization.</title>
        <authorList>
            <person name="Putnam N.H."/>
            <person name="Srivastava M."/>
            <person name="Hellsten U."/>
            <person name="Dirks B."/>
            <person name="Chapman J."/>
            <person name="Salamov A."/>
            <person name="Terry A."/>
            <person name="Shapiro H."/>
            <person name="Lindquist E."/>
            <person name="Kapitonov V.V."/>
            <person name="Jurka J."/>
            <person name="Genikhovich G."/>
            <person name="Grigoriev I.V."/>
            <person name="Lucas S.M."/>
            <person name="Steele R.E."/>
            <person name="Finnerty J.R."/>
            <person name="Technau U."/>
            <person name="Martindale M.Q."/>
            <person name="Rokhsar D.S."/>
        </authorList>
    </citation>
    <scope>NUCLEOTIDE SEQUENCE [LARGE SCALE GENOMIC DNA]</scope>
    <source>
        <strain evidence="10">CH2 X CH6</strain>
    </source>
</reference>
<dbReference type="GO" id="GO:0015293">
    <property type="term" value="F:symporter activity"/>
    <property type="evidence" value="ECO:0007669"/>
    <property type="project" value="UniProtKB-KW"/>
</dbReference>
<protein>
    <recommendedName>
        <fullName evidence="7">Transporter</fullName>
    </recommendedName>
</protein>
<feature type="non-terminal residue" evidence="9">
    <location>
        <position position="1"/>
    </location>
</feature>
<gene>
    <name evidence="9" type="ORF">NEMVEDRAFT_v1g7362</name>
</gene>
<keyword evidence="10" id="KW-1185">Reference proteome</keyword>
<evidence type="ECO:0000256" key="1">
    <source>
        <dbReference type="ARBA" id="ARBA00004141"/>
    </source>
</evidence>
<sequence>WGSKVEYILATIGFAIGFGNVWRFPYLCQKNGGGAFLIPYFTSLVTMGIPLFFLELAIGQSIRKGSIGVWNNIHPYLGGVGIASVVL</sequence>
<keyword evidence="7" id="KW-0769">Symport</keyword>
<evidence type="ECO:0000256" key="7">
    <source>
        <dbReference type="RuleBase" id="RU003732"/>
    </source>
</evidence>
<dbReference type="GO" id="GO:0046872">
    <property type="term" value="F:metal ion binding"/>
    <property type="evidence" value="ECO:0007669"/>
    <property type="project" value="UniProtKB-KW"/>
</dbReference>
<evidence type="ECO:0000313" key="9">
    <source>
        <dbReference type="EMBL" id="EDO29649.1"/>
    </source>
</evidence>
<comment type="subcellular location">
    <subcellularLocation>
        <location evidence="1">Membrane</location>
        <topology evidence="1">Multi-pass membrane protein</topology>
    </subcellularLocation>
</comment>
<dbReference type="EMBL" id="DS470374">
    <property type="protein sequence ID" value="EDO29649.1"/>
    <property type="molecule type" value="Genomic_DNA"/>
</dbReference>
<proteinExistence type="inferred from homology"/>
<organism evidence="9 10">
    <name type="scientific">Nematostella vectensis</name>
    <name type="common">Starlet sea anemone</name>
    <dbReference type="NCBI Taxonomy" id="45351"/>
    <lineage>
        <taxon>Eukaryota</taxon>
        <taxon>Metazoa</taxon>
        <taxon>Cnidaria</taxon>
        <taxon>Anthozoa</taxon>
        <taxon>Hexacorallia</taxon>
        <taxon>Actiniaria</taxon>
        <taxon>Edwardsiidae</taxon>
        <taxon>Nematostella</taxon>
    </lineage>
</organism>
<feature type="binding site" evidence="6">
    <location>
        <position position="20"/>
    </location>
    <ligand>
        <name>Na(+)</name>
        <dbReference type="ChEBI" id="CHEBI:29101"/>
        <label>1</label>
    </ligand>
</feature>
<feature type="transmembrane region" description="Helical" evidence="8">
    <location>
        <begin position="37"/>
        <end position="58"/>
    </location>
</feature>
<dbReference type="Pfam" id="PF00209">
    <property type="entry name" value="SNF"/>
    <property type="match status" value="1"/>
</dbReference>
<keyword evidence="4 8" id="KW-1133">Transmembrane helix</keyword>
<keyword evidence="6" id="KW-0479">Metal-binding</keyword>
<dbReference type="InterPro" id="IPR000175">
    <property type="entry name" value="Na/ntran_symport"/>
</dbReference>
<evidence type="ECO:0000256" key="4">
    <source>
        <dbReference type="ARBA" id="ARBA00022989"/>
    </source>
</evidence>
<evidence type="ECO:0000256" key="6">
    <source>
        <dbReference type="PIRSR" id="PIRSR600175-1"/>
    </source>
</evidence>
<dbReference type="PANTHER" id="PTHR11616">
    <property type="entry name" value="SODIUM/CHLORIDE DEPENDENT TRANSPORTER"/>
    <property type="match status" value="1"/>
</dbReference>
<dbReference type="Proteomes" id="UP000001593">
    <property type="component" value="Unassembled WGS sequence"/>
</dbReference>
<dbReference type="InterPro" id="IPR037272">
    <property type="entry name" value="SNS_sf"/>
</dbReference>
<feature type="binding site" evidence="6">
    <location>
        <position position="13"/>
    </location>
    <ligand>
        <name>Na(+)</name>
        <dbReference type="ChEBI" id="CHEBI:29101"/>
        <label>1</label>
    </ligand>
</feature>
<dbReference type="KEGG" id="nve:5500271"/>
<keyword evidence="5 8" id="KW-0472">Membrane</keyword>
<dbReference type="PRINTS" id="PR00176">
    <property type="entry name" value="NANEUSMPORT"/>
</dbReference>
<keyword evidence="6" id="KW-0915">Sodium</keyword>
<evidence type="ECO:0000256" key="3">
    <source>
        <dbReference type="ARBA" id="ARBA00022692"/>
    </source>
</evidence>
<comment type="similarity">
    <text evidence="7">Belongs to the sodium:neurotransmitter symporter (SNF) (TC 2.A.22) family.</text>
</comment>
<evidence type="ECO:0000313" key="10">
    <source>
        <dbReference type="Proteomes" id="UP000001593"/>
    </source>
</evidence>
<keyword evidence="2 7" id="KW-0813">Transport</keyword>
<dbReference type="PhylomeDB" id="A7T316"/>
<dbReference type="SUPFAM" id="SSF161070">
    <property type="entry name" value="SNF-like"/>
    <property type="match status" value="1"/>
</dbReference>
<evidence type="ECO:0000256" key="2">
    <source>
        <dbReference type="ARBA" id="ARBA00022448"/>
    </source>
</evidence>
<dbReference type="PROSITE" id="PS50267">
    <property type="entry name" value="NA_NEUROTRAN_SYMP_3"/>
    <property type="match status" value="1"/>
</dbReference>
<dbReference type="STRING" id="45351.A7T316"/>
<dbReference type="HOGENOM" id="CLU_006855_7_1_1"/>
<dbReference type="InParanoid" id="A7T316"/>